<dbReference type="Proteomes" id="UP001157353">
    <property type="component" value="Unassembled WGS sequence"/>
</dbReference>
<evidence type="ECO:0000313" key="1">
    <source>
        <dbReference type="EMBL" id="GLS90211.1"/>
    </source>
</evidence>
<protein>
    <recommendedName>
        <fullName evidence="3">DUF3617 family protein</fullName>
    </recommendedName>
</protein>
<evidence type="ECO:0000313" key="2">
    <source>
        <dbReference type="Proteomes" id="UP001157353"/>
    </source>
</evidence>
<accession>A0ABQ6DZN2</accession>
<dbReference type="EMBL" id="BSPQ01000002">
    <property type="protein sequence ID" value="GLS90211.1"/>
    <property type="molecule type" value="Genomic_DNA"/>
</dbReference>
<name>A0ABQ6DZN2_9GAMM</name>
<keyword evidence="2" id="KW-1185">Reference proteome</keyword>
<dbReference type="RefSeq" id="WP_284203330.1">
    <property type="nucleotide sequence ID" value="NZ_BSPQ01000002.1"/>
</dbReference>
<sequence length="121" mass="14080">MKAILGGSLFFSVILFNNYWDNNLEKVDGWIDTITRTPDRYLLGVNMSNVSQEYAKLDLSYTESKTLRQCRLKQGLASSKRRIIMQNKICKAMKVSEMRGDNFSAQYIRNSIRTYTMMSEK</sequence>
<proteinExistence type="predicted"/>
<reference evidence="2" key="1">
    <citation type="journal article" date="2019" name="Int. J. Syst. Evol. Microbiol.">
        <title>The Global Catalogue of Microorganisms (GCM) 10K type strain sequencing project: providing services to taxonomists for standard genome sequencing and annotation.</title>
        <authorList>
            <consortium name="The Broad Institute Genomics Platform"/>
            <consortium name="The Broad Institute Genome Sequencing Center for Infectious Disease"/>
            <person name="Wu L."/>
            <person name="Ma J."/>
        </authorList>
    </citation>
    <scope>NUCLEOTIDE SEQUENCE [LARGE SCALE GENOMIC DNA]</scope>
    <source>
        <strain evidence="2">NBRC 103166</strain>
    </source>
</reference>
<evidence type="ECO:0008006" key="3">
    <source>
        <dbReference type="Google" id="ProtNLM"/>
    </source>
</evidence>
<gene>
    <name evidence="1" type="ORF">GCM10007916_12780</name>
</gene>
<organism evidence="1 2">
    <name type="scientific">Psychromonas marina</name>
    <dbReference type="NCBI Taxonomy" id="88364"/>
    <lineage>
        <taxon>Bacteria</taxon>
        <taxon>Pseudomonadati</taxon>
        <taxon>Pseudomonadota</taxon>
        <taxon>Gammaproteobacteria</taxon>
        <taxon>Alteromonadales</taxon>
        <taxon>Psychromonadaceae</taxon>
        <taxon>Psychromonas</taxon>
    </lineage>
</organism>
<comment type="caution">
    <text evidence="1">The sequence shown here is derived from an EMBL/GenBank/DDBJ whole genome shotgun (WGS) entry which is preliminary data.</text>
</comment>